<evidence type="ECO:0000313" key="13">
    <source>
        <dbReference type="Proteomes" id="UP000580250"/>
    </source>
</evidence>
<keyword evidence="2" id="KW-1003">Cell membrane</keyword>
<dbReference type="Pfam" id="PF00001">
    <property type="entry name" value="7tm_1"/>
    <property type="match status" value="1"/>
</dbReference>
<evidence type="ECO:0000256" key="3">
    <source>
        <dbReference type="ARBA" id="ARBA00022692"/>
    </source>
</evidence>
<feature type="region of interest" description="Disordered" evidence="9">
    <location>
        <begin position="404"/>
        <end position="429"/>
    </location>
</feature>
<comment type="caution">
    <text evidence="12">The sequence shown here is derived from an EMBL/GenBank/DDBJ whole genome shotgun (WGS) entry which is preliminary data.</text>
</comment>
<evidence type="ECO:0000256" key="9">
    <source>
        <dbReference type="SAM" id="MobiDB-lite"/>
    </source>
</evidence>
<evidence type="ECO:0000256" key="1">
    <source>
        <dbReference type="ARBA" id="ARBA00004651"/>
    </source>
</evidence>
<dbReference type="InterPro" id="IPR000276">
    <property type="entry name" value="GPCR_Rhodpsn"/>
</dbReference>
<dbReference type="Proteomes" id="UP000580250">
    <property type="component" value="Unassembled WGS sequence"/>
</dbReference>
<dbReference type="GO" id="GO:0004930">
    <property type="term" value="F:G protein-coupled receptor activity"/>
    <property type="evidence" value="ECO:0007669"/>
    <property type="project" value="UniProtKB-KW"/>
</dbReference>
<evidence type="ECO:0000256" key="8">
    <source>
        <dbReference type="ARBA" id="ARBA00023224"/>
    </source>
</evidence>
<evidence type="ECO:0000256" key="7">
    <source>
        <dbReference type="ARBA" id="ARBA00023170"/>
    </source>
</evidence>
<reference evidence="12 13" key="1">
    <citation type="submission" date="2020-08" db="EMBL/GenBank/DDBJ databases">
        <authorList>
            <person name="Koutsovoulos G."/>
            <person name="Danchin GJ E."/>
        </authorList>
    </citation>
    <scope>NUCLEOTIDE SEQUENCE [LARGE SCALE GENOMIC DNA]</scope>
</reference>
<feature type="domain" description="G-protein coupled receptors family 1 profile" evidence="11">
    <location>
        <begin position="57"/>
        <end position="358"/>
    </location>
</feature>
<evidence type="ECO:0000256" key="10">
    <source>
        <dbReference type="SAM" id="Phobius"/>
    </source>
</evidence>
<keyword evidence="6 10" id="KW-0472">Membrane</keyword>
<feature type="compositionally biased region" description="Polar residues" evidence="9">
    <location>
        <begin position="416"/>
        <end position="428"/>
    </location>
</feature>
<organism evidence="12 13">
    <name type="scientific">Meloidogyne enterolobii</name>
    <name type="common">Root-knot nematode worm</name>
    <name type="synonym">Meloidogyne mayaguensis</name>
    <dbReference type="NCBI Taxonomy" id="390850"/>
    <lineage>
        <taxon>Eukaryota</taxon>
        <taxon>Metazoa</taxon>
        <taxon>Ecdysozoa</taxon>
        <taxon>Nematoda</taxon>
        <taxon>Chromadorea</taxon>
        <taxon>Rhabditida</taxon>
        <taxon>Tylenchina</taxon>
        <taxon>Tylenchomorpha</taxon>
        <taxon>Tylenchoidea</taxon>
        <taxon>Meloidogynidae</taxon>
        <taxon>Meloidogyninae</taxon>
        <taxon>Meloidogyne</taxon>
    </lineage>
</organism>
<dbReference type="SUPFAM" id="SSF81321">
    <property type="entry name" value="Family A G protein-coupled receptor-like"/>
    <property type="match status" value="1"/>
</dbReference>
<keyword evidence="5" id="KW-0297">G-protein coupled receptor</keyword>
<protein>
    <recommendedName>
        <fullName evidence="11">G-protein coupled receptors family 1 profile domain-containing protein</fullName>
    </recommendedName>
</protein>
<proteinExistence type="predicted"/>
<dbReference type="AlphaFoldDB" id="A0A6V7V945"/>
<gene>
    <name evidence="12" type="ORF">MENT_LOCUS22926</name>
</gene>
<dbReference type="PROSITE" id="PS50262">
    <property type="entry name" value="G_PROTEIN_RECEP_F1_2"/>
    <property type="match status" value="1"/>
</dbReference>
<feature type="transmembrane region" description="Helical" evidence="10">
    <location>
        <begin position="340"/>
        <end position="361"/>
    </location>
</feature>
<dbReference type="Gene3D" id="1.20.1070.10">
    <property type="entry name" value="Rhodopsin 7-helix transmembrane proteins"/>
    <property type="match status" value="1"/>
</dbReference>
<evidence type="ECO:0000256" key="2">
    <source>
        <dbReference type="ARBA" id="ARBA00022475"/>
    </source>
</evidence>
<keyword evidence="8" id="KW-0807">Transducer</keyword>
<dbReference type="OrthoDB" id="5969463at2759"/>
<evidence type="ECO:0000256" key="6">
    <source>
        <dbReference type="ARBA" id="ARBA00023136"/>
    </source>
</evidence>
<name>A0A6V7V945_MELEN</name>
<keyword evidence="7" id="KW-0675">Receptor</keyword>
<evidence type="ECO:0000256" key="4">
    <source>
        <dbReference type="ARBA" id="ARBA00022989"/>
    </source>
</evidence>
<keyword evidence="4 10" id="KW-1133">Transmembrane helix</keyword>
<feature type="transmembrane region" description="Helical" evidence="10">
    <location>
        <begin position="78"/>
        <end position="101"/>
    </location>
</feature>
<sequence length="573" mass="64903">MSINADNEHFTSSNLFEHYDFSLIQNNNSLINREGTNIEDLVVFIALESLGTLAITLNICLCVVLLRHKYLHRASFVLMLSLALADVLHGLVTTCFFYPPILLRQSPVPSIGVKLFNILDWTAWSITLTHMSAICLDRLLAIMMYSRYNQFITVDRARKFTIFCWTAFFALNISYILAQFCCLITPLREIHFYTFGYGEFESEAKLRESPFGGANLFKLTYTPIELFTLTILSISNPITLIQLYRRHKRKMALRIQRAPPMGLGDAMLRRASTMLLEVSMRMGSKHINNNEVHHVASRRANRQQQRILLQISVVAIIFYLYMFAYYLLYHVLNVSNKWVVLFNSFFYSTTHMINPVIYFSLNKDMRAQLIRTISDFLHWLCCVAGDARLHAAGASSFYGRVKKGGGESSSGGSPLRKSSANELNSSAQPGDGWTLSENVFVQIFGGQLLFTSSYVNSPRDCWNRLSAFIYRQRQPLQEQQEKTKNNNSNNSITAAATTVILNKDGNLKTSVVALTPKMAEEIGLKNTKQNNFEENSDTIISSSGGGGGGGENLNLNNNRLTPFKVHFVPNYFY</sequence>
<feature type="transmembrane region" description="Helical" evidence="10">
    <location>
        <begin position="162"/>
        <end position="187"/>
    </location>
</feature>
<dbReference type="InterPro" id="IPR050569">
    <property type="entry name" value="TAAR"/>
</dbReference>
<keyword evidence="3 10" id="KW-0812">Transmembrane</keyword>
<accession>A0A6V7V945</accession>
<evidence type="ECO:0000256" key="5">
    <source>
        <dbReference type="ARBA" id="ARBA00023040"/>
    </source>
</evidence>
<feature type="transmembrane region" description="Helical" evidence="10">
    <location>
        <begin position="41"/>
        <end position="66"/>
    </location>
</feature>
<dbReference type="PANTHER" id="PTHR24249">
    <property type="entry name" value="HISTAMINE RECEPTOR-RELATED G-PROTEIN COUPLED RECEPTOR"/>
    <property type="match status" value="1"/>
</dbReference>
<dbReference type="CDD" id="cd00637">
    <property type="entry name" value="7tm_classA_rhodopsin-like"/>
    <property type="match status" value="1"/>
</dbReference>
<feature type="transmembrane region" description="Helical" evidence="10">
    <location>
        <begin position="307"/>
        <end position="328"/>
    </location>
</feature>
<feature type="transmembrane region" description="Helical" evidence="10">
    <location>
        <begin position="121"/>
        <end position="141"/>
    </location>
</feature>
<dbReference type="InterPro" id="IPR017452">
    <property type="entry name" value="GPCR_Rhodpsn_7TM"/>
</dbReference>
<evidence type="ECO:0000259" key="11">
    <source>
        <dbReference type="PROSITE" id="PS50262"/>
    </source>
</evidence>
<dbReference type="GO" id="GO:0005886">
    <property type="term" value="C:plasma membrane"/>
    <property type="evidence" value="ECO:0007669"/>
    <property type="project" value="UniProtKB-SubCell"/>
</dbReference>
<comment type="subcellular location">
    <subcellularLocation>
        <location evidence="1">Cell membrane</location>
        <topology evidence="1">Multi-pass membrane protein</topology>
    </subcellularLocation>
</comment>
<dbReference type="PANTHER" id="PTHR24249:SF424">
    <property type="entry name" value="G-PROTEIN COUPLED RECEPTORS FAMILY 1 PROFILE DOMAIN-CONTAINING PROTEIN"/>
    <property type="match status" value="1"/>
</dbReference>
<evidence type="ECO:0000313" key="12">
    <source>
        <dbReference type="EMBL" id="CAD2171437.1"/>
    </source>
</evidence>
<feature type="transmembrane region" description="Helical" evidence="10">
    <location>
        <begin position="226"/>
        <end position="244"/>
    </location>
</feature>
<dbReference type="EMBL" id="CAJEWN010000184">
    <property type="protein sequence ID" value="CAD2171437.1"/>
    <property type="molecule type" value="Genomic_DNA"/>
</dbReference>
<dbReference type="PRINTS" id="PR00237">
    <property type="entry name" value="GPCRRHODOPSN"/>
</dbReference>